<sequence>MTPTLVRQHSSHTGTASPVDLRARARDWSEIQERMLVPLYEAVFERLDVGGGTRMLGLGCGSGLALLMAASRGASVTGVDTRSPELLDLARQRLLPAAAEAPEPAGVRPAAAHVRTARVVEGPPAAAADPSAPAFTLVTAFEPIGCLDGDSEGLRELLAAATPLAGRGTAVVLAGWGPPERCATTSVLRVATKLADPLRGAGSWRPALRDDLEEVAQRAGLRPDGSGRVACPFGYADVESAARGLLSTGLFDAAIAATDPEQVDKELAEALHPHRRPDGTVWMPNVFRYLVARVP</sequence>
<proteinExistence type="predicted"/>
<dbReference type="Proteomes" id="UP001585018">
    <property type="component" value="Unassembled WGS sequence"/>
</dbReference>
<comment type="caution">
    <text evidence="1">The sequence shown here is derived from an EMBL/GenBank/DDBJ whole genome shotgun (WGS) entry which is preliminary data.</text>
</comment>
<keyword evidence="1" id="KW-0808">Transferase</keyword>
<dbReference type="CDD" id="cd02440">
    <property type="entry name" value="AdoMet_MTases"/>
    <property type="match status" value="1"/>
</dbReference>
<evidence type="ECO:0000313" key="2">
    <source>
        <dbReference type="Proteomes" id="UP001585018"/>
    </source>
</evidence>
<keyword evidence="2" id="KW-1185">Reference proteome</keyword>
<keyword evidence="1" id="KW-0489">Methyltransferase</keyword>
<protein>
    <submittedName>
        <fullName evidence="1">SAM-dependent methyltransferase</fullName>
    </submittedName>
</protein>
<reference evidence="1 2" key="1">
    <citation type="submission" date="2024-01" db="EMBL/GenBank/DDBJ databases">
        <title>Genome mining of biosynthetic gene clusters to explore secondary metabolites of Streptomyces sp.</title>
        <authorList>
            <person name="Baig A."/>
            <person name="Ajitkumar Shintre N."/>
            <person name="Kumar H."/>
            <person name="Anbarasu A."/>
            <person name="Ramaiah S."/>
        </authorList>
    </citation>
    <scope>NUCLEOTIDE SEQUENCE [LARGE SCALE GENOMIC DNA]</scope>
    <source>
        <strain evidence="1 2">A03</strain>
    </source>
</reference>
<dbReference type="Gene3D" id="3.40.50.150">
    <property type="entry name" value="Vaccinia Virus protein VP39"/>
    <property type="match status" value="1"/>
</dbReference>
<accession>A0ABV5D3H2</accession>
<dbReference type="GO" id="GO:0008168">
    <property type="term" value="F:methyltransferase activity"/>
    <property type="evidence" value="ECO:0007669"/>
    <property type="project" value="UniProtKB-KW"/>
</dbReference>
<dbReference type="SUPFAM" id="SSF53335">
    <property type="entry name" value="S-adenosyl-L-methionine-dependent methyltransferases"/>
    <property type="match status" value="1"/>
</dbReference>
<evidence type="ECO:0000313" key="1">
    <source>
        <dbReference type="EMBL" id="MFB8747254.1"/>
    </source>
</evidence>
<dbReference type="EMBL" id="JAYMRR010000001">
    <property type="protein sequence ID" value="MFB8747254.1"/>
    <property type="molecule type" value="Genomic_DNA"/>
</dbReference>
<dbReference type="GO" id="GO:0032259">
    <property type="term" value="P:methylation"/>
    <property type="evidence" value="ECO:0007669"/>
    <property type="project" value="UniProtKB-KW"/>
</dbReference>
<dbReference type="InterPro" id="IPR029063">
    <property type="entry name" value="SAM-dependent_MTases_sf"/>
</dbReference>
<dbReference type="RefSeq" id="WP_376718068.1">
    <property type="nucleotide sequence ID" value="NZ_JAYMRR010000001.1"/>
</dbReference>
<name>A0ABV5D3H2_9ACTN</name>
<gene>
    <name evidence="1" type="ORF">VSS30_00395</name>
</gene>
<organism evidence="1 2">
    <name type="scientific">Streptomyces parvulus</name>
    <dbReference type="NCBI Taxonomy" id="146923"/>
    <lineage>
        <taxon>Bacteria</taxon>
        <taxon>Bacillati</taxon>
        <taxon>Actinomycetota</taxon>
        <taxon>Actinomycetes</taxon>
        <taxon>Kitasatosporales</taxon>
        <taxon>Streptomycetaceae</taxon>
        <taxon>Streptomyces</taxon>
    </lineage>
</organism>